<dbReference type="Proteomes" id="UP000182753">
    <property type="component" value="Unassembled WGS sequence"/>
</dbReference>
<evidence type="ECO:0000313" key="2">
    <source>
        <dbReference type="Proteomes" id="UP000182753"/>
    </source>
</evidence>
<accession>A0A1J4RS01</accession>
<proteinExistence type="predicted"/>
<sequence length="105" mass="11901">MPTNIQKRCPCYGFGFAVRTRVLTPSWGNQCALYIGEARPCQMEIQGQAPDWGKCPLNAGAICRQTFGRWCQEAVTVIAPEHPEGIQFREWVEIVLAQNPSERYK</sequence>
<name>A0A1J4RS01_9BACT</name>
<protein>
    <submittedName>
        <fullName evidence="1">Uncharacterized protein</fullName>
    </submittedName>
</protein>
<reference evidence="1 2" key="1">
    <citation type="journal article" date="2016" name="Environ. Microbiol.">
        <title>Genomic resolution of a cold subsurface aquifer community provides metabolic insights for novel microbes adapted to high CO concentrations.</title>
        <authorList>
            <person name="Probst A.J."/>
            <person name="Castelle C.J."/>
            <person name="Singh A."/>
            <person name="Brown C.T."/>
            <person name="Anantharaman K."/>
            <person name="Sharon I."/>
            <person name="Hug L.A."/>
            <person name="Burstein D."/>
            <person name="Emerson J.B."/>
            <person name="Thomas B.C."/>
            <person name="Banfield J.F."/>
        </authorList>
    </citation>
    <scope>NUCLEOTIDE SEQUENCE [LARGE SCALE GENOMIC DNA]</scope>
    <source>
        <strain evidence="1">CG1_02_42_45</strain>
    </source>
</reference>
<gene>
    <name evidence="1" type="ORF">AUJ40_02460</name>
</gene>
<evidence type="ECO:0000313" key="1">
    <source>
        <dbReference type="EMBL" id="OIN89068.1"/>
    </source>
</evidence>
<dbReference type="AlphaFoldDB" id="A0A1J4RS01"/>
<comment type="caution">
    <text evidence="1">The sequence shown here is derived from an EMBL/GenBank/DDBJ whole genome shotgun (WGS) entry which is preliminary data.</text>
</comment>
<organism evidence="1 2">
    <name type="scientific">Candidatus Berkelbacteria bacterium CG1_02_42_45</name>
    <dbReference type="NCBI Taxonomy" id="1805036"/>
    <lineage>
        <taxon>Bacteria</taxon>
        <taxon>Candidatus Berkelbacteria</taxon>
    </lineage>
</organism>
<dbReference type="EMBL" id="MNUJ01000051">
    <property type="protein sequence ID" value="OIN89068.1"/>
    <property type="molecule type" value="Genomic_DNA"/>
</dbReference>